<dbReference type="RefSeq" id="WP_108923864.1">
    <property type="nucleotide sequence ID" value="NZ_CP029206.1"/>
</dbReference>
<dbReference type="KEGG" id="apor:DDU33_06445"/>
<dbReference type="CDD" id="cd06532">
    <property type="entry name" value="Glyco_transf_25"/>
    <property type="match status" value="1"/>
</dbReference>
<organism evidence="2 3">
    <name type="scientific">Actinobacillus porcitonsillarum</name>
    <dbReference type="NCBI Taxonomy" id="189834"/>
    <lineage>
        <taxon>Bacteria</taxon>
        <taxon>Pseudomonadati</taxon>
        <taxon>Pseudomonadota</taxon>
        <taxon>Gammaproteobacteria</taxon>
        <taxon>Pasteurellales</taxon>
        <taxon>Pasteurellaceae</taxon>
        <taxon>Actinobacillus</taxon>
    </lineage>
</organism>
<name>A0A2U8FJH2_9PAST</name>
<proteinExistence type="predicted"/>
<evidence type="ECO:0000313" key="3">
    <source>
        <dbReference type="Proteomes" id="UP000244920"/>
    </source>
</evidence>
<feature type="domain" description="Glycosyl transferase family 25" evidence="1">
    <location>
        <begin position="7"/>
        <end position="181"/>
    </location>
</feature>
<gene>
    <name evidence="2" type="ORF">DDU33_06445</name>
</gene>
<keyword evidence="3" id="KW-1185">Reference proteome</keyword>
<evidence type="ECO:0000313" key="2">
    <source>
        <dbReference type="EMBL" id="AWI51139.1"/>
    </source>
</evidence>
<dbReference type="AlphaFoldDB" id="A0A2U8FJH2"/>
<sequence length="256" mass="29704">MHSTTQQHNYVISLLTAKERRNHIIQEFGKQDIPFEFFDAITPDLIEEKANEFGIDISNSPLTKGEMGCALSHIALWHFAKENKLDYICIFEDDIYLGENAKKFLTNSYVNHDVDVIKLEKHSSKIIYATNLEAHFCNRALHKLKSKHTGTAGYILTAKGIKYLLEKIKIYQLSIPVDVLMFEKFLKKSDYKVLQLTPAICIQDDVLNKEINFKSTLSDERNNNKGKTNLAKLYREITRPFIQLRKKLFSKNIEFK</sequence>
<evidence type="ECO:0000259" key="1">
    <source>
        <dbReference type="Pfam" id="PF01755"/>
    </source>
</evidence>
<dbReference type="InterPro" id="IPR002654">
    <property type="entry name" value="Glyco_trans_25"/>
</dbReference>
<reference evidence="3" key="1">
    <citation type="submission" date="2018-05" db="EMBL/GenBank/DDBJ databases">
        <title>Complete genome sequence of Actinobacillus porcitonsillarum reference strain 9953L55 (CCUG 46996).</title>
        <authorList>
            <person name="Dona V."/>
            <person name="Perreten V."/>
        </authorList>
    </citation>
    <scope>NUCLEOTIDE SEQUENCE [LARGE SCALE GENOMIC DNA]</scope>
    <source>
        <strain evidence="3">9953L55</strain>
    </source>
</reference>
<accession>A0A2U8FJH2</accession>
<dbReference type="Proteomes" id="UP000244920">
    <property type="component" value="Chromosome"/>
</dbReference>
<dbReference type="EMBL" id="CP029206">
    <property type="protein sequence ID" value="AWI51139.1"/>
    <property type="molecule type" value="Genomic_DNA"/>
</dbReference>
<protein>
    <submittedName>
        <fullName evidence="2">Lipooligosaccharide biosynthesis protein LpsA</fullName>
    </submittedName>
</protein>
<dbReference type="Pfam" id="PF01755">
    <property type="entry name" value="Glyco_transf_25"/>
    <property type="match status" value="1"/>
</dbReference>